<sequence length="642" mass="73978">MNNDLLTPLVRTYKLIVTCCSSDENTPSIGFELVNELVDTFNTTFSVFTKKRAFPLCHIVSSEVIRDIPKMMNYCISEYFENAVNDLISTTDFEFLKNCFVHMKDEPDIEKNHYYHDAKTILHYSKFMFDRLFYLEDVGLFIAMIFGLFDGSTSDEQKLEKISQTEAIFEELEISLKTFDKNNFGLTDGKQILEIKNQITFDEFKRRWTNPTPLQLLNDRLNKQKNEIDFQLKRSLAENNELLSEIECLEKEITEKNITIENFVAMENSFIKLQEENLNLLSQNAKYKEQIAELEKSILIERKRDKSPKVKQNETEGNKEVQEVLDTMFKQVTDETIQLGKELPQVSINSPINLNSTNLLVGTKSDAVNFNFPLEFLKPMEPNFDELFEDDTPRERREELSQNVFEKTQVVRKILDVMERGLKNFVTFELTETYTLRISEKTLEAGGKFAVEITRLIIKENMAVSHDPVIFSVDLEQVKKGITDFIFEEKGSTIFGEKPLNVVIRVAIEKVKKCILKVPLLTVMKGGNVQTEIDGEKFMIPIAKGIEEGEEVTVDSKIEPVIYKMKVTTTDPVFKRKGADLYTSIEFDSKFKDKTKVVEIKMVDGTSHSFMFFVQDANYLIEGCGLPKGEGFGDLYVKTTLI</sequence>
<dbReference type="Proteomes" id="UP000014680">
    <property type="component" value="Unassembled WGS sequence"/>
</dbReference>
<feature type="coiled-coil region" evidence="1">
    <location>
        <begin position="214"/>
        <end position="304"/>
    </location>
</feature>
<evidence type="ECO:0000313" key="3">
    <source>
        <dbReference type="Proteomes" id="UP000014680"/>
    </source>
</evidence>
<gene>
    <name evidence="2" type="ORF">EIN_369720</name>
</gene>
<keyword evidence="1" id="KW-0175">Coiled coil</keyword>
<dbReference type="VEuPathDB" id="AmoebaDB:EIN_369720"/>
<name>A0A0A1UBR3_ENTIV</name>
<keyword evidence="3" id="KW-1185">Reference proteome</keyword>
<reference evidence="2 3" key="1">
    <citation type="submission" date="2012-10" db="EMBL/GenBank/DDBJ databases">
        <authorList>
            <person name="Zafar N."/>
            <person name="Inman J."/>
            <person name="Hall N."/>
            <person name="Lorenzi H."/>
            <person name="Caler E."/>
        </authorList>
    </citation>
    <scope>NUCLEOTIDE SEQUENCE [LARGE SCALE GENOMIC DNA]</scope>
    <source>
        <strain evidence="2 3">IP1</strain>
    </source>
</reference>
<dbReference type="RefSeq" id="XP_004259421.1">
    <property type="nucleotide sequence ID" value="XM_004259373.1"/>
</dbReference>
<dbReference type="KEGG" id="eiv:EIN_369720"/>
<organism evidence="2 3">
    <name type="scientific">Entamoeba invadens IP1</name>
    <dbReference type="NCBI Taxonomy" id="370355"/>
    <lineage>
        <taxon>Eukaryota</taxon>
        <taxon>Amoebozoa</taxon>
        <taxon>Evosea</taxon>
        <taxon>Archamoebae</taxon>
        <taxon>Mastigamoebida</taxon>
        <taxon>Entamoebidae</taxon>
        <taxon>Entamoeba</taxon>
    </lineage>
</organism>
<proteinExistence type="predicted"/>
<accession>A0A0A1UBR3</accession>
<evidence type="ECO:0000256" key="1">
    <source>
        <dbReference type="SAM" id="Coils"/>
    </source>
</evidence>
<dbReference type="EMBL" id="KB206332">
    <property type="protein sequence ID" value="ELP92650.1"/>
    <property type="molecule type" value="Genomic_DNA"/>
</dbReference>
<protein>
    <submittedName>
        <fullName evidence="2">Uncharacterized protein</fullName>
    </submittedName>
</protein>
<dbReference type="AlphaFoldDB" id="A0A0A1UBR3"/>
<dbReference type="GeneID" id="14891653"/>
<evidence type="ECO:0000313" key="2">
    <source>
        <dbReference type="EMBL" id="ELP92650.1"/>
    </source>
</evidence>